<feature type="transmembrane region" description="Helical" evidence="1">
    <location>
        <begin position="73"/>
        <end position="90"/>
    </location>
</feature>
<dbReference type="RefSeq" id="WP_013327715.1">
    <property type="nucleotide sequence ID" value="NC_014506.1"/>
</dbReference>
<sequence length="138" mass="15613">MNEMYNMGLSIHSFGTVALLGVILINILYLKSAKDLYKYKRKMSIFLMPLSSMALGIVIFTGVVMMAAKHLEFSAANIAMIFVSIILIILEAKRAKILKYINPKAVDGLNVYKNFAMQIFYVEIALIAIIGLWMWWLA</sequence>
<keyword evidence="3" id="KW-1185">Reference proteome</keyword>
<dbReference type="OrthoDB" id="5334480at2"/>
<keyword evidence="1" id="KW-0812">Transmembrane</keyword>
<evidence type="ECO:0008006" key="4">
    <source>
        <dbReference type="Google" id="ProtNLM"/>
    </source>
</evidence>
<feature type="transmembrane region" description="Helical" evidence="1">
    <location>
        <begin position="43"/>
        <end position="67"/>
    </location>
</feature>
<reference evidence="3" key="1">
    <citation type="journal article" date="2010" name="Stand. Genomic Sci.">
        <title>Complete genome sequence of Sulfurimonas autotrophica type strain (OK10).</title>
        <authorList>
            <person name="Sikorski J."/>
            <person name="Munk C."/>
            <person name="Lapidus A."/>
            <person name="Djao O."/>
            <person name="Lucas S."/>
            <person name="Glavina Del Rio T."/>
            <person name="Nolan M."/>
            <person name="Tice H."/>
            <person name="Han C."/>
            <person name="Cheng J."/>
            <person name="Tapia R."/>
            <person name="Goodwin L."/>
            <person name="Pitluck S."/>
            <person name="Liolios K."/>
            <person name="Ivanova N."/>
            <person name="Mavromatis K."/>
            <person name="Mikhailova N."/>
            <person name="Pati A."/>
            <person name="Sims D."/>
            <person name="Meincke L."/>
            <person name="Brettin T."/>
            <person name="Detter J."/>
            <person name="Chen A."/>
            <person name="Palaniappan K."/>
            <person name="Land M."/>
            <person name="Hauser L."/>
            <person name="Chang Y."/>
            <person name="Jeffries C."/>
            <person name="Rohde M."/>
            <person name="Lang E."/>
            <person name="Spring S."/>
            <person name="Goker M."/>
            <person name="Woyke T."/>
            <person name="Bristow J."/>
            <person name="Eisen J."/>
            <person name="Markowitz V."/>
            <person name="Hugenholtz P."/>
            <person name="Kyrpides N."/>
            <person name="Klenk H."/>
        </authorList>
    </citation>
    <scope>NUCLEOTIDE SEQUENCE [LARGE SCALE GENOMIC DNA]</scope>
    <source>
        <strain evidence="3">ATCC BAA-671 / DSM 16294 / JCM 11897 / OK10</strain>
    </source>
</reference>
<organism evidence="2 3">
    <name type="scientific">Sulfurimonas autotrophica (strain ATCC BAA-671 / DSM 16294 / JCM 11897 / OK10)</name>
    <dbReference type="NCBI Taxonomy" id="563040"/>
    <lineage>
        <taxon>Bacteria</taxon>
        <taxon>Pseudomonadati</taxon>
        <taxon>Campylobacterota</taxon>
        <taxon>Epsilonproteobacteria</taxon>
        <taxon>Campylobacterales</taxon>
        <taxon>Sulfurimonadaceae</taxon>
        <taxon>Sulfurimonas</taxon>
    </lineage>
</organism>
<evidence type="ECO:0000313" key="2">
    <source>
        <dbReference type="EMBL" id="ADN09962.1"/>
    </source>
</evidence>
<dbReference type="Proteomes" id="UP000007803">
    <property type="component" value="Chromosome"/>
</dbReference>
<gene>
    <name evidence="2" type="ordered locus">Saut_1919</name>
</gene>
<name>E0UR06_SULAO</name>
<proteinExistence type="predicted"/>
<dbReference type="STRING" id="563040.Saut_1919"/>
<protein>
    <recommendedName>
        <fullName evidence="4">DUF2269 family protein</fullName>
    </recommendedName>
</protein>
<dbReference type="AlphaFoldDB" id="E0UR06"/>
<keyword evidence="1" id="KW-1133">Transmembrane helix</keyword>
<evidence type="ECO:0000256" key="1">
    <source>
        <dbReference type="SAM" id="Phobius"/>
    </source>
</evidence>
<dbReference type="KEGG" id="sua:Saut_1919"/>
<dbReference type="EMBL" id="CP002205">
    <property type="protein sequence ID" value="ADN09962.1"/>
    <property type="molecule type" value="Genomic_DNA"/>
</dbReference>
<feature type="transmembrane region" description="Helical" evidence="1">
    <location>
        <begin position="12"/>
        <end position="31"/>
    </location>
</feature>
<evidence type="ECO:0000313" key="3">
    <source>
        <dbReference type="Proteomes" id="UP000007803"/>
    </source>
</evidence>
<feature type="transmembrane region" description="Helical" evidence="1">
    <location>
        <begin position="111"/>
        <end position="136"/>
    </location>
</feature>
<keyword evidence="1" id="KW-0472">Membrane</keyword>
<dbReference type="HOGENOM" id="CLU_1884741_0_0_7"/>
<accession>E0UR06</accession>